<keyword evidence="2" id="KW-1185">Reference proteome</keyword>
<evidence type="ECO:0000313" key="2">
    <source>
        <dbReference type="Proteomes" id="UP000026915"/>
    </source>
</evidence>
<dbReference type="InParanoid" id="A0A061F5S2"/>
<reference evidence="1 2" key="1">
    <citation type="journal article" date="2013" name="Genome Biol.">
        <title>The genome sequence of the most widely cultivated cacao type and its use to identify candidate genes regulating pod color.</title>
        <authorList>
            <person name="Motamayor J.C."/>
            <person name="Mockaitis K."/>
            <person name="Schmutz J."/>
            <person name="Haiminen N."/>
            <person name="Iii D.L."/>
            <person name="Cornejo O."/>
            <person name="Findley S.D."/>
            <person name="Zheng P."/>
            <person name="Utro F."/>
            <person name="Royaert S."/>
            <person name="Saski C."/>
            <person name="Jenkins J."/>
            <person name="Podicheti R."/>
            <person name="Zhao M."/>
            <person name="Scheffler B.E."/>
            <person name="Stack J.C."/>
            <person name="Feltus F.A."/>
            <person name="Mustiga G.M."/>
            <person name="Amores F."/>
            <person name="Phillips W."/>
            <person name="Marelli J.P."/>
            <person name="May G.D."/>
            <person name="Shapiro H."/>
            <person name="Ma J."/>
            <person name="Bustamante C.D."/>
            <person name="Schnell R.J."/>
            <person name="Main D."/>
            <person name="Gilbert D."/>
            <person name="Parida L."/>
            <person name="Kuhn D.N."/>
        </authorList>
    </citation>
    <scope>NUCLEOTIDE SEQUENCE [LARGE SCALE GENOMIC DNA]</scope>
    <source>
        <strain evidence="2">cv. Matina 1-6</strain>
    </source>
</reference>
<dbReference type="Proteomes" id="UP000026915">
    <property type="component" value="Chromosome 7"/>
</dbReference>
<protein>
    <submittedName>
        <fullName evidence="1">Uncharacterized protein</fullName>
    </submittedName>
</protein>
<accession>A0A061F5S2</accession>
<organism evidence="1 2">
    <name type="scientific">Theobroma cacao</name>
    <name type="common">Cacao</name>
    <name type="synonym">Cocoa</name>
    <dbReference type="NCBI Taxonomy" id="3641"/>
    <lineage>
        <taxon>Eukaryota</taxon>
        <taxon>Viridiplantae</taxon>
        <taxon>Streptophyta</taxon>
        <taxon>Embryophyta</taxon>
        <taxon>Tracheophyta</taxon>
        <taxon>Spermatophyta</taxon>
        <taxon>Magnoliopsida</taxon>
        <taxon>eudicotyledons</taxon>
        <taxon>Gunneridae</taxon>
        <taxon>Pentapetalae</taxon>
        <taxon>rosids</taxon>
        <taxon>malvids</taxon>
        <taxon>Malvales</taxon>
        <taxon>Malvaceae</taxon>
        <taxon>Byttnerioideae</taxon>
        <taxon>Theobroma</taxon>
    </lineage>
</organism>
<gene>
    <name evidence="1" type="ORF">TCM_030922</name>
</gene>
<dbReference type="AlphaFoldDB" id="A0A061F5S2"/>
<evidence type="ECO:0000313" key="1">
    <source>
        <dbReference type="EMBL" id="EOY12406.1"/>
    </source>
</evidence>
<dbReference type="HOGENOM" id="CLU_2781004_0_0_1"/>
<sequence>MVDIMDMLKDLKHMDMHLLPKILTCPMGAILDMGITSNHKLTNNHSSEVWLLYCGLKLVHSSRALKVLL</sequence>
<proteinExistence type="predicted"/>
<dbReference type="Gramene" id="EOY12406">
    <property type="protein sequence ID" value="EOY12406"/>
    <property type="gene ID" value="TCM_030922"/>
</dbReference>
<name>A0A061F5S2_THECC</name>
<dbReference type="EMBL" id="CM001885">
    <property type="protein sequence ID" value="EOY12406.1"/>
    <property type="molecule type" value="Genomic_DNA"/>
</dbReference>